<feature type="binding site" evidence="1">
    <location>
        <position position="352"/>
    </location>
    <ligand>
        <name>Zn(2+)</name>
        <dbReference type="ChEBI" id="CHEBI:29105"/>
    </ligand>
</feature>
<organism evidence="2 3">
    <name type="scientific">Nonomuraea aridisoli</name>
    <dbReference type="NCBI Taxonomy" id="2070368"/>
    <lineage>
        <taxon>Bacteria</taxon>
        <taxon>Bacillati</taxon>
        <taxon>Actinomycetota</taxon>
        <taxon>Actinomycetes</taxon>
        <taxon>Streptosporangiales</taxon>
        <taxon>Streptosporangiaceae</taxon>
        <taxon>Nonomuraea</taxon>
    </lineage>
</organism>
<keyword evidence="1" id="KW-0862">Zinc</keyword>
<keyword evidence="1" id="KW-0479">Metal-binding</keyword>
<dbReference type="Gene3D" id="1.50.10.20">
    <property type="match status" value="1"/>
</dbReference>
<dbReference type="PRINTS" id="PR01955">
    <property type="entry name" value="LANCFRANKIA"/>
</dbReference>
<accession>A0A2W2E5A9</accession>
<dbReference type="CDD" id="cd04793">
    <property type="entry name" value="LanC"/>
    <property type="match status" value="1"/>
</dbReference>
<gene>
    <name evidence="2" type="ORF">C1J01_12770</name>
</gene>
<name>A0A2W2E5A9_9ACTN</name>
<evidence type="ECO:0000313" key="2">
    <source>
        <dbReference type="EMBL" id="PZG19222.1"/>
    </source>
</evidence>
<reference evidence="2 3" key="1">
    <citation type="submission" date="2018-01" db="EMBL/GenBank/DDBJ databases">
        <title>Draft genome sequence of Nonomuraea sp. KC333.</title>
        <authorList>
            <person name="Sahin N."/>
            <person name="Saygin H."/>
            <person name="Ay H."/>
        </authorList>
    </citation>
    <scope>NUCLEOTIDE SEQUENCE [LARGE SCALE GENOMIC DNA]</scope>
    <source>
        <strain evidence="2 3">KC333</strain>
    </source>
</reference>
<dbReference type="EMBL" id="POUD01000041">
    <property type="protein sequence ID" value="PZG19222.1"/>
    <property type="molecule type" value="Genomic_DNA"/>
</dbReference>
<comment type="caution">
    <text evidence="2">The sequence shown here is derived from an EMBL/GenBank/DDBJ whole genome shotgun (WGS) entry which is preliminary data.</text>
</comment>
<sequence length="444" mass="47131">MSDVHPLAAEATGTTSDRRRTAADIAGLLAGRLADPDAIEHLFEQSVLMEAGRPGLSLSVGFPAAALFHAELAATRPAARRTAHAMLARAISQEPPSGGGALYDGLTALAFAARNTAATADDYRFLLSQLDPYVADLAHLRVERWSQRGPATLTMSSYDVIQGLTGLGRYLLMAAPGGDALREVLSFLVSITDEPAEAAGHEVPGWWVTGPPWILAQHDPRYAHGHANLGLAHGISGPLALLAIAWREGQRVPGQRQAIDSITDFLLRWRRPDEFGPRWPGVLTLDQLLGREEPGVVCNATWCYGVPGIARAIQLAGLALDRADWLRVADEAMRSLVDRPVDQLYLTAAGLCHGWAGLLQIALRIAADSTDEAASLVAGLAAERTIEHFDPALPYGFRYPISADEPPTDGAGLLDGAGGTALALHAYARGSAPASQWDAALLIS</sequence>
<dbReference type="GO" id="GO:0031179">
    <property type="term" value="P:peptide modification"/>
    <property type="evidence" value="ECO:0007669"/>
    <property type="project" value="InterPro"/>
</dbReference>
<dbReference type="SMART" id="SM01260">
    <property type="entry name" value="LANC_like"/>
    <property type="match status" value="1"/>
</dbReference>
<feature type="binding site" evidence="1">
    <location>
        <position position="353"/>
    </location>
    <ligand>
        <name>Zn(2+)</name>
        <dbReference type="ChEBI" id="CHEBI:29105"/>
    </ligand>
</feature>
<dbReference type="SUPFAM" id="SSF158745">
    <property type="entry name" value="LanC-like"/>
    <property type="match status" value="1"/>
</dbReference>
<dbReference type="Proteomes" id="UP000249304">
    <property type="component" value="Unassembled WGS sequence"/>
</dbReference>
<keyword evidence="3" id="KW-1185">Reference proteome</keyword>
<dbReference type="InterPro" id="IPR007822">
    <property type="entry name" value="LANC-like"/>
</dbReference>
<dbReference type="RefSeq" id="WP_111179165.1">
    <property type="nucleotide sequence ID" value="NZ_POUD01000041.1"/>
</dbReference>
<evidence type="ECO:0000256" key="1">
    <source>
        <dbReference type="PIRSR" id="PIRSR607822-1"/>
    </source>
</evidence>
<dbReference type="Pfam" id="PF05147">
    <property type="entry name" value="LANC_like"/>
    <property type="match status" value="1"/>
</dbReference>
<proteinExistence type="predicted"/>
<dbReference type="InterPro" id="IPR033889">
    <property type="entry name" value="LanC"/>
</dbReference>
<feature type="binding site" evidence="1">
    <location>
        <position position="303"/>
    </location>
    <ligand>
        <name>Zn(2+)</name>
        <dbReference type="ChEBI" id="CHEBI:29105"/>
    </ligand>
</feature>
<dbReference type="GO" id="GO:0046872">
    <property type="term" value="F:metal ion binding"/>
    <property type="evidence" value="ECO:0007669"/>
    <property type="project" value="UniProtKB-KW"/>
</dbReference>
<dbReference type="PRINTS" id="PR01950">
    <property type="entry name" value="LANCSUPER"/>
</dbReference>
<protein>
    <submittedName>
        <fullName evidence="2">Lanthionine synthetase</fullName>
    </submittedName>
</protein>
<dbReference type="AlphaFoldDB" id="A0A2W2E5A9"/>
<dbReference type="OrthoDB" id="1882482at2"/>
<evidence type="ECO:0000313" key="3">
    <source>
        <dbReference type="Proteomes" id="UP000249304"/>
    </source>
</evidence>